<dbReference type="AlphaFoldDB" id="A0ABD5XSQ4"/>
<dbReference type="EMBL" id="JBHSZG010000008">
    <property type="protein sequence ID" value="MFC7138113.1"/>
    <property type="molecule type" value="Genomic_DNA"/>
</dbReference>
<evidence type="ECO:0000256" key="1">
    <source>
        <dbReference type="SAM" id="MobiDB-lite"/>
    </source>
</evidence>
<sequence>MTDDLPAADDSTATDDAADPQWRADPADGVEADRYARLSLADGAVIVYDRTETDAWIQSDVTCTVRASDDVGAPAPVWRDPDAAAGGE</sequence>
<dbReference type="InterPro" id="IPR055755">
    <property type="entry name" value="DUF7331"/>
</dbReference>
<feature type="compositionally biased region" description="Acidic residues" evidence="1">
    <location>
        <begin position="1"/>
        <end position="18"/>
    </location>
</feature>
<feature type="region of interest" description="Disordered" evidence="1">
    <location>
        <begin position="1"/>
        <end position="28"/>
    </location>
</feature>
<accession>A0ABD5XSQ4</accession>
<protein>
    <submittedName>
        <fullName evidence="2">Uncharacterized protein</fullName>
    </submittedName>
</protein>
<evidence type="ECO:0000313" key="2">
    <source>
        <dbReference type="EMBL" id="MFC7138113.1"/>
    </source>
</evidence>
<comment type="caution">
    <text evidence="2">The sequence shown here is derived from an EMBL/GenBank/DDBJ whole genome shotgun (WGS) entry which is preliminary data.</text>
</comment>
<proteinExistence type="predicted"/>
<reference evidence="2 3" key="1">
    <citation type="journal article" date="2019" name="Int. J. Syst. Evol. Microbiol.">
        <title>The Global Catalogue of Microorganisms (GCM) 10K type strain sequencing project: providing services to taxonomists for standard genome sequencing and annotation.</title>
        <authorList>
            <consortium name="The Broad Institute Genomics Platform"/>
            <consortium name="The Broad Institute Genome Sequencing Center for Infectious Disease"/>
            <person name="Wu L."/>
            <person name="Ma J."/>
        </authorList>
    </citation>
    <scope>NUCLEOTIDE SEQUENCE [LARGE SCALE GENOMIC DNA]</scope>
    <source>
        <strain evidence="2 3">DT92</strain>
    </source>
</reference>
<keyword evidence="3" id="KW-1185">Reference proteome</keyword>
<gene>
    <name evidence="2" type="ORF">ACFQRB_19825</name>
</gene>
<organism evidence="2 3">
    <name type="scientific">Halobaculum litoreum</name>
    <dbReference type="NCBI Taxonomy" id="3031998"/>
    <lineage>
        <taxon>Archaea</taxon>
        <taxon>Methanobacteriati</taxon>
        <taxon>Methanobacteriota</taxon>
        <taxon>Stenosarchaea group</taxon>
        <taxon>Halobacteria</taxon>
        <taxon>Halobacteriales</taxon>
        <taxon>Haloferacaceae</taxon>
        <taxon>Halobaculum</taxon>
    </lineage>
</organism>
<name>A0ABD5XSQ4_9EURY</name>
<evidence type="ECO:0000313" key="3">
    <source>
        <dbReference type="Proteomes" id="UP001596368"/>
    </source>
</evidence>
<dbReference type="Pfam" id="PF24018">
    <property type="entry name" value="DUF7331"/>
    <property type="match status" value="1"/>
</dbReference>
<dbReference type="Proteomes" id="UP001596368">
    <property type="component" value="Unassembled WGS sequence"/>
</dbReference>